<dbReference type="EMBL" id="SMOL01000768">
    <property type="protein sequence ID" value="KAB2598092.1"/>
    <property type="molecule type" value="Genomic_DNA"/>
</dbReference>
<evidence type="ECO:0000313" key="1">
    <source>
        <dbReference type="EMBL" id="KAB2598092.1"/>
    </source>
</evidence>
<comment type="caution">
    <text evidence="1">The sequence shown here is derived from an EMBL/GenBank/DDBJ whole genome shotgun (WGS) entry which is preliminary data.</text>
</comment>
<name>A0A5N5FA33_9ROSA</name>
<protein>
    <submittedName>
        <fullName evidence="1">Uncharacterized protein</fullName>
    </submittedName>
</protein>
<gene>
    <name evidence="1" type="ORF">D8674_001012</name>
</gene>
<reference evidence="2" key="2">
    <citation type="submission" date="2019-10" db="EMBL/GenBank/DDBJ databases">
        <title>A de novo genome assembly of a pear dwarfing rootstock.</title>
        <authorList>
            <person name="Wang F."/>
            <person name="Wang J."/>
            <person name="Li S."/>
            <person name="Zhang Y."/>
            <person name="Fang M."/>
            <person name="Ma L."/>
            <person name="Zhao Y."/>
            <person name="Jiang S."/>
        </authorList>
    </citation>
    <scope>NUCLEOTIDE SEQUENCE [LARGE SCALE GENOMIC DNA]</scope>
</reference>
<keyword evidence="2" id="KW-1185">Reference proteome</keyword>
<evidence type="ECO:0000313" key="2">
    <source>
        <dbReference type="Proteomes" id="UP000327157"/>
    </source>
</evidence>
<proteinExistence type="predicted"/>
<dbReference type="Proteomes" id="UP000327157">
    <property type="component" value="Chromosome 1"/>
</dbReference>
<reference evidence="1 2" key="3">
    <citation type="submission" date="2019-11" db="EMBL/GenBank/DDBJ databases">
        <title>A de novo genome assembly of a pear dwarfing rootstock.</title>
        <authorList>
            <person name="Wang F."/>
            <person name="Wang J."/>
            <person name="Li S."/>
            <person name="Zhang Y."/>
            <person name="Fang M."/>
            <person name="Ma L."/>
            <person name="Zhao Y."/>
            <person name="Jiang S."/>
        </authorList>
    </citation>
    <scope>NUCLEOTIDE SEQUENCE [LARGE SCALE GENOMIC DNA]</scope>
    <source>
        <strain evidence="1">S2</strain>
        <tissue evidence="1">Leaf</tissue>
    </source>
</reference>
<sequence>MTSPSPIKQKDKQGLAKTGLDRSLLLLREFEQIELESTREVKKNFGIRSLIRGKEMKNCKVELPNALFVEFSAA</sequence>
<organism evidence="1 2">
    <name type="scientific">Pyrus ussuriensis x Pyrus communis</name>
    <dbReference type="NCBI Taxonomy" id="2448454"/>
    <lineage>
        <taxon>Eukaryota</taxon>
        <taxon>Viridiplantae</taxon>
        <taxon>Streptophyta</taxon>
        <taxon>Embryophyta</taxon>
        <taxon>Tracheophyta</taxon>
        <taxon>Spermatophyta</taxon>
        <taxon>Magnoliopsida</taxon>
        <taxon>eudicotyledons</taxon>
        <taxon>Gunneridae</taxon>
        <taxon>Pentapetalae</taxon>
        <taxon>rosids</taxon>
        <taxon>fabids</taxon>
        <taxon>Rosales</taxon>
        <taxon>Rosaceae</taxon>
        <taxon>Amygdaloideae</taxon>
        <taxon>Maleae</taxon>
        <taxon>Pyrus</taxon>
    </lineage>
</organism>
<accession>A0A5N5FA33</accession>
<reference evidence="1 2" key="1">
    <citation type="submission" date="2019-09" db="EMBL/GenBank/DDBJ databases">
        <authorList>
            <person name="Ou C."/>
        </authorList>
    </citation>
    <scope>NUCLEOTIDE SEQUENCE [LARGE SCALE GENOMIC DNA]</scope>
    <source>
        <strain evidence="1">S2</strain>
        <tissue evidence="1">Leaf</tissue>
    </source>
</reference>
<dbReference type="AlphaFoldDB" id="A0A5N5FA33"/>